<dbReference type="PANTHER" id="PTHR47272:SF2">
    <property type="entry name" value="PIGGYBAC TRANSPOSABLE ELEMENT-DERIVED PROTEIN 3-LIKE"/>
    <property type="match status" value="1"/>
</dbReference>
<dbReference type="Proteomes" id="UP000821866">
    <property type="component" value="Unassembled WGS sequence"/>
</dbReference>
<evidence type="ECO:0000313" key="3">
    <source>
        <dbReference type="Proteomes" id="UP000821866"/>
    </source>
</evidence>
<gene>
    <name evidence="2" type="ORF">HPB51_027908</name>
</gene>
<name>A0A9J6CYS3_RHIMP</name>
<dbReference type="AlphaFoldDB" id="A0A9J6CYS3"/>
<reference evidence="2" key="2">
    <citation type="submission" date="2021-09" db="EMBL/GenBank/DDBJ databases">
        <authorList>
            <person name="Jia N."/>
            <person name="Wang J."/>
            <person name="Shi W."/>
            <person name="Du L."/>
            <person name="Sun Y."/>
            <person name="Zhan W."/>
            <person name="Jiang J."/>
            <person name="Wang Q."/>
            <person name="Zhang B."/>
            <person name="Ji P."/>
            <person name="Sakyi L.B."/>
            <person name="Cui X."/>
            <person name="Yuan T."/>
            <person name="Jiang B."/>
            <person name="Yang W."/>
            <person name="Lam T.T.-Y."/>
            <person name="Chang Q."/>
            <person name="Ding S."/>
            <person name="Wang X."/>
            <person name="Zhu J."/>
            <person name="Ruan X."/>
            <person name="Zhao L."/>
            <person name="Wei J."/>
            <person name="Que T."/>
            <person name="Du C."/>
            <person name="Cheng J."/>
            <person name="Dai P."/>
            <person name="Han X."/>
            <person name="Huang E."/>
            <person name="Gao Y."/>
            <person name="Liu J."/>
            <person name="Shao H."/>
            <person name="Ye R."/>
            <person name="Li L."/>
            <person name="Wei W."/>
            <person name="Wang X."/>
            <person name="Wang C."/>
            <person name="Huo Q."/>
            <person name="Li W."/>
            <person name="Guo W."/>
            <person name="Chen H."/>
            <person name="Chen S."/>
            <person name="Zhou L."/>
            <person name="Zhou L."/>
            <person name="Ni X."/>
            <person name="Tian J."/>
            <person name="Zhou Y."/>
            <person name="Sheng Y."/>
            <person name="Liu T."/>
            <person name="Pan Y."/>
            <person name="Xia L."/>
            <person name="Li J."/>
            <person name="Zhao F."/>
            <person name="Cao W."/>
        </authorList>
    </citation>
    <scope>NUCLEOTIDE SEQUENCE</scope>
    <source>
        <strain evidence="2">Rmic-2018</strain>
        <tissue evidence="2">Larvae</tissue>
    </source>
</reference>
<dbReference type="InterPro" id="IPR029526">
    <property type="entry name" value="PGBD"/>
</dbReference>
<dbReference type="Pfam" id="PF13843">
    <property type="entry name" value="DDE_Tnp_1_7"/>
    <property type="match status" value="1"/>
</dbReference>
<feature type="domain" description="PiggyBac transposable element-derived protein" evidence="1">
    <location>
        <begin position="4"/>
        <end position="176"/>
    </location>
</feature>
<comment type="caution">
    <text evidence="2">The sequence shown here is derived from an EMBL/GenBank/DDBJ whole genome shotgun (WGS) entry which is preliminary data.</text>
</comment>
<dbReference type="VEuPathDB" id="VectorBase:LOC119169496"/>
<dbReference type="PANTHER" id="PTHR47272">
    <property type="entry name" value="DDE_TNP_1_7 DOMAIN-CONTAINING PROTEIN"/>
    <property type="match status" value="1"/>
</dbReference>
<proteinExistence type="predicted"/>
<protein>
    <recommendedName>
        <fullName evidence="1">PiggyBac transposable element-derived protein domain-containing protein</fullName>
    </recommendedName>
</protein>
<accession>A0A9J6CYS3</accession>
<keyword evidence="3" id="KW-1185">Reference proteome</keyword>
<reference evidence="2" key="1">
    <citation type="journal article" date="2020" name="Cell">
        <title>Large-Scale Comparative Analyses of Tick Genomes Elucidate Their Genetic Diversity and Vector Capacities.</title>
        <authorList>
            <consortium name="Tick Genome and Microbiome Consortium (TIGMIC)"/>
            <person name="Jia N."/>
            <person name="Wang J."/>
            <person name="Shi W."/>
            <person name="Du L."/>
            <person name="Sun Y."/>
            <person name="Zhan W."/>
            <person name="Jiang J.F."/>
            <person name="Wang Q."/>
            <person name="Zhang B."/>
            <person name="Ji P."/>
            <person name="Bell-Sakyi L."/>
            <person name="Cui X.M."/>
            <person name="Yuan T.T."/>
            <person name="Jiang B.G."/>
            <person name="Yang W.F."/>
            <person name="Lam T.T."/>
            <person name="Chang Q.C."/>
            <person name="Ding S.J."/>
            <person name="Wang X.J."/>
            <person name="Zhu J.G."/>
            <person name="Ruan X.D."/>
            <person name="Zhao L."/>
            <person name="Wei J.T."/>
            <person name="Ye R.Z."/>
            <person name="Que T.C."/>
            <person name="Du C.H."/>
            <person name="Zhou Y.H."/>
            <person name="Cheng J.X."/>
            <person name="Dai P.F."/>
            <person name="Guo W.B."/>
            <person name="Han X.H."/>
            <person name="Huang E.J."/>
            <person name="Li L.F."/>
            <person name="Wei W."/>
            <person name="Gao Y.C."/>
            <person name="Liu J.Z."/>
            <person name="Shao H.Z."/>
            <person name="Wang X."/>
            <person name="Wang C.C."/>
            <person name="Yang T.C."/>
            <person name="Huo Q.B."/>
            <person name="Li W."/>
            <person name="Chen H.Y."/>
            <person name="Chen S.E."/>
            <person name="Zhou L.G."/>
            <person name="Ni X.B."/>
            <person name="Tian J.H."/>
            <person name="Sheng Y."/>
            <person name="Liu T."/>
            <person name="Pan Y.S."/>
            <person name="Xia L.Y."/>
            <person name="Li J."/>
            <person name="Zhao F."/>
            <person name="Cao W.C."/>
        </authorList>
    </citation>
    <scope>NUCLEOTIDE SEQUENCE</scope>
    <source>
        <strain evidence="2">Rmic-2018</strain>
    </source>
</reference>
<evidence type="ECO:0000259" key="1">
    <source>
        <dbReference type="Pfam" id="PF13843"/>
    </source>
</evidence>
<sequence length="202" mass="23058">MRLYWAPGTRVPAIANVLIRDRFFTLRSNFKVVIDLVFTEQDQKNDRLWKVRPILNEVQAACRKLPRPPSVCFDEQIIPFTGVTTLKQYVPGKLHPTGLKNFVVDSPSGLVLDFDIYWGKTFHKIGYSLDLGLRPNVVQVFAKSLPSGTSLFLTNIYDIVLIEQLGKLYLRGTGTIIKIVYPKPQISRTTNAYLSEVEHRVH</sequence>
<dbReference type="EMBL" id="JABSTU010004505">
    <property type="protein sequence ID" value="KAH7958108.1"/>
    <property type="molecule type" value="Genomic_DNA"/>
</dbReference>
<organism evidence="2 3">
    <name type="scientific">Rhipicephalus microplus</name>
    <name type="common">Cattle tick</name>
    <name type="synonym">Boophilus microplus</name>
    <dbReference type="NCBI Taxonomy" id="6941"/>
    <lineage>
        <taxon>Eukaryota</taxon>
        <taxon>Metazoa</taxon>
        <taxon>Ecdysozoa</taxon>
        <taxon>Arthropoda</taxon>
        <taxon>Chelicerata</taxon>
        <taxon>Arachnida</taxon>
        <taxon>Acari</taxon>
        <taxon>Parasitiformes</taxon>
        <taxon>Ixodida</taxon>
        <taxon>Ixodoidea</taxon>
        <taxon>Ixodidae</taxon>
        <taxon>Rhipicephalinae</taxon>
        <taxon>Rhipicephalus</taxon>
        <taxon>Boophilus</taxon>
    </lineage>
</organism>
<evidence type="ECO:0000313" key="2">
    <source>
        <dbReference type="EMBL" id="KAH7958108.1"/>
    </source>
</evidence>